<evidence type="ECO:0000256" key="1">
    <source>
        <dbReference type="ARBA" id="ARBA00004922"/>
    </source>
</evidence>
<keyword evidence="8" id="KW-1185">Reference proteome</keyword>
<keyword evidence="4" id="KW-0802">TPR repeat</keyword>
<sequence length="643" mass="71194">MTSLETVISAYQNGDPSEVLVLAGKAVEHDPLRISHLDFITASALLKLGRLREAAEAFAKVGRSVSPKADECLAIAVTLLFSERAFERVADLLDDVESRLSTDAGVVFKLVKSLAELGRLPQAHAIIGGLDCDQRPHLDLLIGFLQATKDDVDRQYAILLANAARYPDNAFVLSALSMRAMERCDFLVQDHFAARLREPGFGERLARFEMGWARLVRSDDERELAAPSFAALEVMRHAALSGERVRRRPVRPDGRLCIAYFSSDFRLHATMTLFEDVLLRHDRSRFEIILLCYSPEGAEIYQENWPEALRSCVIRVRDMTSEAIQETIRTRNVDILVDLHGHTARARLDVVDRCDAPIKVTYLGFPGTVAGVDLDYAITDRIVTPDSSKPHFHEKLCRLPETYQANSLSGRTWQRPAARAAVGLPQDCFLFGSFNATQKIDRQAVILWSRVLDGVPGSLLAIHCARPVTADNLRFAFKRQGIAADRLVFFGNCDHPTFLARMSATDLVLDTFIYNGHTTTSDALWAGVPVLTKKGRAFAGRVSESLLGAVGLPELVADDGDDFVARAVDLAHHPDKLAALKARLGEQLPIAPLFDSERFTRHLEHAYEMMAERARAGLGPDHIDVPALPSRTEPFFVADGADP</sequence>
<dbReference type="GO" id="GO:0016740">
    <property type="term" value="F:transferase activity"/>
    <property type="evidence" value="ECO:0007669"/>
    <property type="project" value="UniProtKB-KW"/>
</dbReference>
<gene>
    <name evidence="7" type="ORF">BJF91_23755</name>
    <name evidence="6" type="ORF">GGQ71_001407</name>
</gene>
<protein>
    <recommendedName>
        <fullName evidence="5">O-GlcNAc transferase C-terminal domain-containing protein</fullName>
    </recommendedName>
</protein>
<dbReference type="EMBL" id="JACIED010000002">
    <property type="protein sequence ID" value="MBB4007144.1"/>
    <property type="molecule type" value="Genomic_DNA"/>
</dbReference>
<dbReference type="Gene3D" id="3.40.50.11380">
    <property type="match status" value="1"/>
</dbReference>
<feature type="domain" description="O-GlcNAc transferase C-terminal" evidence="5">
    <location>
        <begin position="418"/>
        <end position="602"/>
    </location>
</feature>
<dbReference type="AlphaFoldDB" id="A0A1Q9AAS2"/>
<feature type="domain" description="O-GlcNAc transferase C-terminal" evidence="5">
    <location>
        <begin position="249"/>
        <end position="403"/>
    </location>
</feature>
<keyword evidence="3" id="KW-0677">Repeat</keyword>
<evidence type="ECO:0000313" key="6">
    <source>
        <dbReference type="EMBL" id="MBB4007144.1"/>
    </source>
</evidence>
<reference evidence="7 8" key="1">
    <citation type="submission" date="2016-09" db="EMBL/GenBank/DDBJ databases">
        <title>Rhizobium oryziradicis sp. nov., isolated from the root of rice.</title>
        <authorList>
            <person name="Zhao J."/>
            <person name="Zhang X."/>
        </authorList>
    </citation>
    <scope>NUCLEOTIDE SEQUENCE [LARGE SCALE GENOMIC DNA]</scope>
    <source>
        <strain evidence="7 8">14971</strain>
    </source>
</reference>
<dbReference type="SUPFAM" id="SSF53756">
    <property type="entry name" value="UDP-Glycosyltransferase/glycogen phosphorylase"/>
    <property type="match status" value="1"/>
</dbReference>
<dbReference type="RefSeq" id="WP_075613060.1">
    <property type="nucleotide sequence ID" value="NZ_JACIED010000002.1"/>
</dbReference>
<dbReference type="STRING" id="887144.BJF91_23755"/>
<dbReference type="Proteomes" id="UP000185598">
    <property type="component" value="Unassembled WGS sequence"/>
</dbReference>
<evidence type="ECO:0000256" key="3">
    <source>
        <dbReference type="ARBA" id="ARBA00022737"/>
    </source>
</evidence>
<dbReference type="PANTHER" id="PTHR44998">
    <property type="match status" value="1"/>
</dbReference>
<keyword evidence="2" id="KW-0808">Transferase</keyword>
<evidence type="ECO:0000313" key="7">
    <source>
        <dbReference type="EMBL" id="OLP51930.1"/>
    </source>
</evidence>
<dbReference type="Gene3D" id="3.40.50.2000">
    <property type="entry name" value="Glycogen Phosphorylase B"/>
    <property type="match status" value="1"/>
</dbReference>
<dbReference type="EMBL" id="MKIN01000018">
    <property type="protein sequence ID" value="OLP51930.1"/>
    <property type="molecule type" value="Genomic_DNA"/>
</dbReference>
<comment type="pathway">
    <text evidence="1">Protein modification; protein glycosylation.</text>
</comment>
<evidence type="ECO:0000313" key="9">
    <source>
        <dbReference type="Proteomes" id="UP000544107"/>
    </source>
</evidence>
<dbReference type="Proteomes" id="UP000544107">
    <property type="component" value="Unassembled WGS sequence"/>
</dbReference>
<dbReference type="InterPro" id="IPR029489">
    <property type="entry name" value="OGT/SEC/SPY_C"/>
</dbReference>
<comment type="caution">
    <text evidence="7">The sequence shown here is derived from an EMBL/GenBank/DDBJ whole genome shotgun (WGS) entry which is preliminary data.</text>
</comment>
<evidence type="ECO:0000313" key="8">
    <source>
        <dbReference type="Proteomes" id="UP000185598"/>
    </source>
</evidence>
<dbReference type="OrthoDB" id="146908at2"/>
<dbReference type="Pfam" id="PF13844">
    <property type="entry name" value="Glyco_transf_41"/>
    <property type="match status" value="2"/>
</dbReference>
<reference evidence="6 9" key="2">
    <citation type="submission" date="2020-08" db="EMBL/GenBank/DDBJ databases">
        <title>Genomic Encyclopedia of Type Strains, Phase IV (KMG-IV): sequencing the most valuable type-strain genomes for metagenomic binning, comparative biology and taxonomic classification.</title>
        <authorList>
            <person name="Goeker M."/>
        </authorList>
    </citation>
    <scope>NUCLEOTIDE SEQUENCE [LARGE SCALE GENOMIC DNA]</scope>
    <source>
        <strain evidence="6 9">DSM 100021</strain>
    </source>
</reference>
<evidence type="ECO:0000256" key="2">
    <source>
        <dbReference type="ARBA" id="ARBA00022679"/>
    </source>
</evidence>
<dbReference type="PANTHER" id="PTHR44998:SF1">
    <property type="entry name" value="UDP-N-ACETYLGLUCOSAMINE--PEPTIDE N-ACETYLGLUCOSAMINYLTRANSFERASE 110 KDA SUBUNIT"/>
    <property type="match status" value="1"/>
</dbReference>
<proteinExistence type="predicted"/>
<evidence type="ECO:0000259" key="5">
    <source>
        <dbReference type="Pfam" id="PF13844"/>
    </source>
</evidence>
<name>A0A1Q9AAS2_9HYPH</name>
<evidence type="ECO:0000256" key="4">
    <source>
        <dbReference type="ARBA" id="ARBA00022803"/>
    </source>
</evidence>
<accession>A0A1Q9AAS2</accession>
<organism evidence="7 8">
    <name type="scientific">Allorhizobium taibaishanense</name>
    <dbReference type="NCBI Taxonomy" id="887144"/>
    <lineage>
        <taxon>Bacteria</taxon>
        <taxon>Pseudomonadati</taxon>
        <taxon>Pseudomonadota</taxon>
        <taxon>Alphaproteobacteria</taxon>
        <taxon>Hyphomicrobiales</taxon>
        <taxon>Rhizobiaceae</taxon>
        <taxon>Rhizobium/Agrobacterium group</taxon>
        <taxon>Allorhizobium</taxon>
    </lineage>
</organism>